<dbReference type="InterPro" id="IPR001623">
    <property type="entry name" value="DnaJ_domain"/>
</dbReference>
<name>A0A432MQ46_9BACT</name>
<dbReference type="SUPFAM" id="SSF46565">
    <property type="entry name" value="Chaperone J-domain"/>
    <property type="match status" value="1"/>
</dbReference>
<dbReference type="EMBL" id="RYZH01000001">
    <property type="protein sequence ID" value="RUL89594.1"/>
    <property type="molecule type" value="Genomic_DNA"/>
</dbReference>
<dbReference type="PROSITE" id="PS50076">
    <property type="entry name" value="DNAJ_2"/>
    <property type="match status" value="1"/>
</dbReference>
<evidence type="ECO:0000313" key="3">
    <source>
        <dbReference type="Proteomes" id="UP000280296"/>
    </source>
</evidence>
<dbReference type="RefSeq" id="WP_126723249.1">
    <property type="nucleotide sequence ID" value="NZ_RYZH01000001.1"/>
</dbReference>
<accession>A0A432MQ46</accession>
<dbReference type="Proteomes" id="UP000280296">
    <property type="component" value="Unassembled WGS sequence"/>
</dbReference>
<gene>
    <name evidence="2" type="ORF">TsocGM_00015</name>
</gene>
<dbReference type="CDD" id="cd06257">
    <property type="entry name" value="DnaJ"/>
    <property type="match status" value="1"/>
</dbReference>
<evidence type="ECO:0000259" key="1">
    <source>
        <dbReference type="PROSITE" id="PS50076"/>
    </source>
</evidence>
<dbReference type="SMART" id="SM00271">
    <property type="entry name" value="DnaJ"/>
    <property type="match status" value="1"/>
</dbReference>
<reference evidence="2 3" key="2">
    <citation type="submission" date="2019-01" db="EMBL/GenBank/DDBJ databases">
        <title>Tautonia sociabilis, a novel thermotolerant planctomycete of Isosphaeraceae family, isolated from a 4000 m deep subterranean habitat.</title>
        <authorList>
            <person name="Kovaleva O.L."/>
            <person name="Elcheninov A.G."/>
            <person name="Van Heerden E."/>
            <person name="Toshchakov S.V."/>
            <person name="Novikov A."/>
            <person name="Bonch-Osmolovskaya E.A."/>
            <person name="Kublanov I.V."/>
        </authorList>
    </citation>
    <scope>NUCLEOTIDE SEQUENCE [LARGE SCALE GENOMIC DNA]</scope>
    <source>
        <strain evidence="2 3">GM2012</strain>
    </source>
</reference>
<evidence type="ECO:0000313" key="2">
    <source>
        <dbReference type="EMBL" id="RUL89594.1"/>
    </source>
</evidence>
<dbReference type="OrthoDB" id="581986at2"/>
<comment type="caution">
    <text evidence="2">The sequence shown here is derived from an EMBL/GenBank/DDBJ whole genome shotgun (WGS) entry which is preliminary data.</text>
</comment>
<keyword evidence="3" id="KW-1185">Reference proteome</keyword>
<dbReference type="Pfam" id="PF00226">
    <property type="entry name" value="DnaJ"/>
    <property type="match status" value="1"/>
</dbReference>
<dbReference type="InterPro" id="IPR036869">
    <property type="entry name" value="J_dom_sf"/>
</dbReference>
<proteinExistence type="predicted"/>
<protein>
    <submittedName>
        <fullName evidence="2">J domain-containing protein</fullName>
    </submittedName>
</protein>
<dbReference type="Gene3D" id="1.10.287.110">
    <property type="entry name" value="DnaJ domain"/>
    <property type="match status" value="1"/>
</dbReference>
<reference evidence="2 3" key="1">
    <citation type="submission" date="2018-12" db="EMBL/GenBank/DDBJ databases">
        <authorList>
            <person name="Toschakov S.V."/>
        </authorList>
    </citation>
    <scope>NUCLEOTIDE SEQUENCE [LARGE SCALE GENOMIC DNA]</scope>
    <source>
        <strain evidence="2 3">GM2012</strain>
    </source>
</reference>
<organism evidence="2 3">
    <name type="scientific">Tautonia sociabilis</name>
    <dbReference type="NCBI Taxonomy" id="2080755"/>
    <lineage>
        <taxon>Bacteria</taxon>
        <taxon>Pseudomonadati</taxon>
        <taxon>Planctomycetota</taxon>
        <taxon>Planctomycetia</taxon>
        <taxon>Isosphaerales</taxon>
        <taxon>Isosphaeraceae</taxon>
        <taxon>Tautonia</taxon>
    </lineage>
</organism>
<feature type="domain" description="J" evidence="1">
    <location>
        <begin position="8"/>
        <end position="92"/>
    </location>
</feature>
<dbReference type="AlphaFoldDB" id="A0A432MQ46"/>
<sequence length="235" mass="26082">MTYTFDIDPLVVLGLPPDASMEQIRDAYRSRSKKYHPDLGGDEWAFRILSRSYEILCRARVAGRCAAEAVRQEPSMPVVDPVVPRAERDAEGASVRSGVKDRVDHPIQLIDVELLLLRLEVENPYEVIGMASSDRNLSCNLDVAWPSALWGDGEGGPDPGRILAQVEAAFAATASGSRPTSSWKDEGSSSFRGWLSYPSAQACYDAFNQLRRELKARGLGVHQRIRELIIPRESR</sequence>